<feature type="domain" description="Helicase ATP-binding" evidence="14">
    <location>
        <begin position="342"/>
        <end position="508"/>
    </location>
</feature>
<evidence type="ECO:0000256" key="3">
    <source>
        <dbReference type="ARBA" id="ARBA00022723"/>
    </source>
</evidence>
<dbReference type="GO" id="GO:0006310">
    <property type="term" value="P:DNA recombination"/>
    <property type="evidence" value="ECO:0007669"/>
    <property type="project" value="InterPro"/>
</dbReference>
<sequence>MAEDERSEEQTELTEPTQEAGATRLVSVAVPVALDQAFSYAVPPELELPPPGARVVVPFGARVLIGVVRPVAAERPEGQLRELLELLDPPDAPALSEDLVSLCEWIADYYVAPVGETYRLALPASAMGVDARRARLSDVGAAALEAASNPLLTGARGQRSAEVELATHDRRVLERLAEAGAGPGTKGLAVASLSKARGRPAIPAILVRLSKLAARGLVEVDAGEAESRRARTEVHYRRTDRLRSGSGDEPALAEAVGRSKQRRALLDYLELQAPEIWTSISELRGPFPRVRQLIKPLLGAGLVIESERLRELDPFAAPALEAGEPPRLTDDQEAALTSLLGALEAGRFRGSLLHGITGSGKTEVYLRLIAEVRRRGCGAIVLVPEIALTPQLAERFRARFGDEVAVLHSGLTPQQRLDAQAHIRAGRRPIVIGARSAVFAPVPKLRVIVVDEEHDASFKQDDGVRYNARDVALVRARSLDAIVVLGSATPSLESWHGTREGRLELLSLTVRPTPRPLPEVEIVNLREHLPNRETLLSATLRTRLLDTVAAGEQAIVFLNRRGYTTALSCQTCGSFQQCPDCSAPSMTYHLGRNRLMCHLCGHIEGAPERCSSCGGSELEHGAAGTERVEVALAADLPGVRVARLDRDTSRGRALVEVLDRFRRREADVLIGTQMLSKGHDFPGVTLVGVLRADQGLALPDFRATERVFQLLTQVAGRAGRGDRPGRVVLQTWAPDNVAIQHAQRHDFEGFAELELAARANVGHPPLDNPPLGHAALIRISGEDRAQVSARARELGALVHELVARVRAGGATKVGAHGPDDSPIGRINRRLRMQILVRAGERGPMRWVLRHLRQALGPRGRGRTGTVARVDVDPYSLM</sequence>
<feature type="binding site" evidence="12">
    <location>
        <position position="597"/>
    </location>
    <ligand>
        <name>Zn(2+)</name>
        <dbReference type="ChEBI" id="CHEBI:29105"/>
        <label>2</label>
    </ligand>
</feature>
<keyword evidence="3 12" id="KW-0479">Metal-binding</keyword>
<evidence type="ECO:0000259" key="15">
    <source>
        <dbReference type="PROSITE" id="PS51194"/>
    </source>
</evidence>
<evidence type="ECO:0000313" key="16">
    <source>
        <dbReference type="EMBL" id="PRP90929.1"/>
    </source>
</evidence>
<evidence type="ECO:0000256" key="10">
    <source>
        <dbReference type="ARBA" id="ARBA00023235"/>
    </source>
</evidence>
<dbReference type="InterPro" id="IPR042115">
    <property type="entry name" value="PriA_3primeBD_sf"/>
</dbReference>
<dbReference type="PROSITE" id="PS51192">
    <property type="entry name" value="HELICASE_ATP_BIND_1"/>
    <property type="match status" value="1"/>
</dbReference>
<dbReference type="CDD" id="cd17929">
    <property type="entry name" value="DEXHc_priA"/>
    <property type="match status" value="1"/>
</dbReference>
<protein>
    <recommendedName>
        <fullName evidence="12">Replication restart protein PriA</fullName>
    </recommendedName>
    <alternativeName>
        <fullName evidence="12">ATP-dependent DNA helicase PriA</fullName>
        <ecNumber evidence="12">5.6.2.4</ecNumber>
    </alternativeName>
    <alternativeName>
        <fullName evidence="12">DNA 3'-5' helicase PriA</fullName>
    </alternativeName>
</protein>
<feature type="binding site" evidence="12">
    <location>
        <position position="613"/>
    </location>
    <ligand>
        <name>Zn(2+)</name>
        <dbReference type="ChEBI" id="CHEBI:29105"/>
        <label>1</label>
    </ligand>
</feature>
<comment type="function">
    <text evidence="12">Initiates the restart of stalled replication forks, which reloads the replicative helicase on sites other than the origin of replication. Recognizes and binds to abandoned replication forks and remodels them to uncover a helicase loading site. Promotes assembly of the primosome at these replication forks.</text>
</comment>
<dbReference type="InterPro" id="IPR027417">
    <property type="entry name" value="P-loop_NTPase"/>
</dbReference>
<dbReference type="GO" id="GO:0006269">
    <property type="term" value="P:DNA replication, synthesis of primer"/>
    <property type="evidence" value="ECO:0007669"/>
    <property type="project" value="UniProtKB-KW"/>
</dbReference>
<dbReference type="RefSeq" id="WP_106395187.1">
    <property type="nucleotide sequence ID" value="NZ_PVNK01000263.1"/>
</dbReference>
<feature type="binding site" evidence="12">
    <location>
        <position position="600"/>
    </location>
    <ligand>
        <name>Zn(2+)</name>
        <dbReference type="ChEBI" id="CHEBI:29105"/>
        <label>2</label>
    </ligand>
</feature>
<dbReference type="Pfam" id="PF18319">
    <property type="entry name" value="Zn_ribbon_PriA"/>
    <property type="match status" value="1"/>
</dbReference>
<comment type="catalytic activity">
    <reaction evidence="12">
        <text>Couples ATP hydrolysis with the unwinding of duplex DNA by translocating in the 3'-5' direction.</text>
        <dbReference type="EC" id="5.6.2.4"/>
    </reaction>
</comment>
<dbReference type="InterPro" id="IPR005259">
    <property type="entry name" value="PriA"/>
</dbReference>
<evidence type="ECO:0000256" key="5">
    <source>
        <dbReference type="ARBA" id="ARBA00022801"/>
    </source>
</evidence>
<dbReference type="NCBIfam" id="TIGR00595">
    <property type="entry name" value="priA"/>
    <property type="match status" value="1"/>
</dbReference>
<evidence type="ECO:0000256" key="8">
    <source>
        <dbReference type="ARBA" id="ARBA00022840"/>
    </source>
</evidence>
<dbReference type="GO" id="GO:0008270">
    <property type="term" value="F:zinc ion binding"/>
    <property type="evidence" value="ECO:0007669"/>
    <property type="project" value="UniProtKB-UniRule"/>
</dbReference>
<dbReference type="GO" id="GO:0043138">
    <property type="term" value="F:3'-5' DNA helicase activity"/>
    <property type="evidence" value="ECO:0007669"/>
    <property type="project" value="UniProtKB-EC"/>
</dbReference>
<dbReference type="InterPro" id="IPR014001">
    <property type="entry name" value="Helicase_ATP-bd"/>
</dbReference>
<dbReference type="AlphaFoldDB" id="A0A2S9XDI6"/>
<dbReference type="Pfam" id="PF00271">
    <property type="entry name" value="Helicase_C"/>
    <property type="match status" value="1"/>
</dbReference>
<feature type="binding site" evidence="12">
    <location>
        <position position="581"/>
    </location>
    <ligand>
        <name>Zn(2+)</name>
        <dbReference type="ChEBI" id="CHEBI:29105"/>
        <label>2</label>
    </ligand>
</feature>
<dbReference type="GO" id="GO:0006270">
    <property type="term" value="P:DNA replication initiation"/>
    <property type="evidence" value="ECO:0007669"/>
    <property type="project" value="TreeGrafter"/>
</dbReference>
<dbReference type="CDD" id="cd18804">
    <property type="entry name" value="SF2_C_priA"/>
    <property type="match status" value="1"/>
</dbReference>
<dbReference type="PANTHER" id="PTHR30580">
    <property type="entry name" value="PRIMOSOMAL PROTEIN N"/>
    <property type="match status" value="1"/>
</dbReference>
<dbReference type="SMART" id="SM00487">
    <property type="entry name" value="DEXDc"/>
    <property type="match status" value="1"/>
</dbReference>
<feature type="domain" description="Helicase C-terminal" evidence="15">
    <location>
        <begin position="540"/>
        <end position="777"/>
    </location>
</feature>
<dbReference type="OrthoDB" id="9759544at2"/>
<dbReference type="Pfam" id="PF00270">
    <property type="entry name" value="DEAD"/>
    <property type="match status" value="1"/>
</dbReference>
<dbReference type="EMBL" id="PVNK01000263">
    <property type="protein sequence ID" value="PRP90929.1"/>
    <property type="molecule type" value="Genomic_DNA"/>
</dbReference>
<dbReference type="InterPro" id="IPR040498">
    <property type="entry name" value="PriA_CRR"/>
</dbReference>
<keyword evidence="6 12" id="KW-0347">Helicase</keyword>
<evidence type="ECO:0000256" key="7">
    <source>
        <dbReference type="ARBA" id="ARBA00022833"/>
    </source>
</evidence>
<dbReference type="Gene3D" id="3.40.1440.60">
    <property type="entry name" value="PriA, 3(prime) DNA-binding domain"/>
    <property type="match status" value="1"/>
</dbReference>
<dbReference type="FunFam" id="3.40.50.300:FF:000489">
    <property type="entry name" value="Primosome assembly protein PriA"/>
    <property type="match status" value="1"/>
</dbReference>
<keyword evidence="5 12" id="KW-0378">Hydrolase</keyword>
<dbReference type="GO" id="GO:1990077">
    <property type="term" value="C:primosome complex"/>
    <property type="evidence" value="ECO:0007669"/>
    <property type="project" value="UniProtKB-UniRule"/>
</dbReference>
<comment type="subunit">
    <text evidence="12">Component of the replication restart primosome.</text>
</comment>
<gene>
    <name evidence="12 16" type="primary">priA</name>
    <name evidence="16" type="ORF">ENSA5_60040</name>
</gene>
<keyword evidence="2 12" id="KW-0235">DNA replication</keyword>
<comment type="cofactor">
    <cofactor evidence="12">
        <name>Zn(2+)</name>
        <dbReference type="ChEBI" id="CHEBI:29105"/>
    </cofactor>
    <text evidence="12">Binds 2 zinc ions per subunit.</text>
</comment>
<feature type="binding site" evidence="12">
    <location>
        <position position="578"/>
    </location>
    <ligand>
        <name>Zn(2+)</name>
        <dbReference type="ChEBI" id="CHEBI:29105"/>
        <label>2</label>
    </ligand>
</feature>
<dbReference type="Gene3D" id="3.40.50.300">
    <property type="entry name" value="P-loop containing nucleotide triphosphate hydrolases"/>
    <property type="match status" value="2"/>
</dbReference>
<dbReference type="Proteomes" id="UP000237968">
    <property type="component" value="Unassembled WGS sequence"/>
</dbReference>
<feature type="binding site" evidence="12">
    <location>
        <position position="572"/>
    </location>
    <ligand>
        <name>Zn(2+)</name>
        <dbReference type="ChEBI" id="CHEBI:29105"/>
        <label>1</label>
    </ligand>
</feature>
<evidence type="ECO:0000256" key="1">
    <source>
        <dbReference type="ARBA" id="ARBA00022515"/>
    </source>
</evidence>
<organism evidence="16 17">
    <name type="scientific">Enhygromyxa salina</name>
    <dbReference type="NCBI Taxonomy" id="215803"/>
    <lineage>
        <taxon>Bacteria</taxon>
        <taxon>Pseudomonadati</taxon>
        <taxon>Myxococcota</taxon>
        <taxon>Polyangia</taxon>
        <taxon>Nannocystales</taxon>
        <taxon>Nannocystaceae</taxon>
        <taxon>Enhygromyxa</taxon>
    </lineage>
</organism>
<keyword evidence="10 12" id="KW-0413">Isomerase</keyword>
<dbReference type="PROSITE" id="PS51194">
    <property type="entry name" value="HELICASE_CTER"/>
    <property type="match status" value="1"/>
</dbReference>
<dbReference type="SMART" id="SM00490">
    <property type="entry name" value="HELICc"/>
    <property type="match status" value="1"/>
</dbReference>
<keyword evidence="8 12" id="KW-0067">ATP-binding</keyword>
<dbReference type="Pfam" id="PF17764">
    <property type="entry name" value="PriA_3primeBD"/>
    <property type="match status" value="1"/>
</dbReference>
<dbReference type="PANTHER" id="PTHR30580:SF0">
    <property type="entry name" value="PRIMOSOMAL PROTEIN N"/>
    <property type="match status" value="1"/>
</dbReference>
<feature type="region of interest" description="Disordered" evidence="13">
    <location>
        <begin position="1"/>
        <end position="20"/>
    </location>
</feature>
<feature type="binding site" evidence="12">
    <location>
        <position position="610"/>
    </location>
    <ligand>
        <name>Zn(2+)</name>
        <dbReference type="ChEBI" id="CHEBI:29105"/>
        <label>1</label>
    </ligand>
</feature>
<evidence type="ECO:0000256" key="2">
    <source>
        <dbReference type="ARBA" id="ARBA00022705"/>
    </source>
</evidence>
<evidence type="ECO:0000256" key="4">
    <source>
        <dbReference type="ARBA" id="ARBA00022741"/>
    </source>
</evidence>
<dbReference type="EC" id="5.6.2.4" evidence="12"/>
<feature type="binding site" evidence="12">
    <location>
        <position position="569"/>
    </location>
    <ligand>
        <name>Zn(2+)</name>
        <dbReference type="ChEBI" id="CHEBI:29105"/>
        <label>1</label>
    </ligand>
</feature>
<keyword evidence="1 12" id="KW-0639">Primosome</keyword>
<accession>A0A2S9XDI6</accession>
<comment type="caution">
    <text evidence="16">The sequence shown here is derived from an EMBL/GenBank/DDBJ whole genome shotgun (WGS) entry which is preliminary data.</text>
</comment>
<dbReference type="SUPFAM" id="SSF52540">
    <property type="entry name" value="P-loop containing nucleoside triphosphate hydrolases"/>
    <property type="match status" value="2"/>
</dbReference>
<dbReference type="InterPro" id="IPR011545">
    <property type="entry name" value="DEAD/DEAH_box_helicase_dom"/>
</dbReference>
<dbReference type="GO" id="GO:0003677">
    <property type="term" value="F:DNA binding"/>
    <property type="evidence" value="ECO:0007669"/>
    <property type="project" value="UniProtKB-UniRule"/>
</dbReference>
<dbReference type="GO" id="GO:0006302">
    <property type="term" value="P:double-strand break repair"/>
    <property type="evidence" value="ECO:0007669"/>
    <property type="project" value="InterPro"/>
</dbReference>
<dbReference type="GO" id="GO:0005524">
    <property type="term" value="F:ATP binding"/>
    <property type="evidence" value="ECO:0007669"/>
    <property type="project" value="UniProtKB-UniRule"/>
</dbReference>
<keyword evidence="17" id="KW-1185">Reference proteome</keyword>
<evidence type="ECO:0000256" key="13">
    <source>
        <dbReference type="SAM" id="MobiDB-lite"/>
    </source>
</evidence>
<evidence type="ECO:0000256" key="11">
    <source>
        <dbReference type="ARBA" id="ARBA00048988"/>
    </source>
</evidence>
<evidence type="ECO:0000313" key="17">
    <source>
        <dbReference type="Proteomes" id="UP000237968"/>
    </source>
</evidence>
<evidence type="ECO:0000256" key="9">
    <source>
        <dbReference type="ARBA" id="ARBA00023125"/>
    </source>
</evidence>
<keyword evidence="4 12" id="KW-0547">Nucleotide-binding</keyword>
<keyword evidence="7 12" id="KW-0862">Zinc</keyword>
<dbReference type="InterPro" id="IPR041236">
    <property type="entry name" value="PriA_C"/>
</dbReference>
<comment type="similarity">
    <text evidence="12">Belongs to the helicase family. PriA subfamily.</text>
</comment>
<evidence type="ECO:0000259" key="14">
    <source>
        <dbReference type="PROSITE" id="PS51192"/>
    </source>
</evidence>
<evidence type="ECO:0000256" key="12">
    <source>
        <dbReference type="HAMAP-Rule" id="MF_00983"/>
    </source>
</evidence>
<evidence type="ECO:0000256" key="6">
    <source>
        <dbReference type="ARBA" id="ARBA00022806"/>
    </source>
</evidence>
<dbReference type="InterPro" id="IPR041222">
    <property type="entry name" value="PriA_3primeBD"/>
</dbReference>
<keyword evidence="9 12" id="KW-0238">DNA-binding</keyword>
<comment type="catalytic activity">
    <reaction evidence="11 12">
        <text>ATP + H2O = ADP + phosphate + H(+)</text>
        <dbReference type="Rhea" id="RHEA:13065"/>
        <dbReference type="ChEBI" id="CHEBI:15377"/>
        <dbReference type="ChEBI" id="CHEBI:15378"/>
        <dbReference type="ChEBI" id="CHEBI:30616"/>
        <dbReference type="ChEBI" id="CHEBI:43474"/>
        <dbReference type="ChEBI" id="CHEBI:456216"/>
        <dbReference type="EC" id="5.6.2.4"/>
    </reaction>
</comment>
<name>A0A2S9XDI6_9BACT</name>
<proteinExistence type="inferred from homology"/>
<reference evidence="16 17" key="1">
    <citation type="submission" date="2018-03" db="EMBL/GenBank/DDBJ databases">
        <title>Draft Genome Sequences of the Obligatory Marine Myxobacteria Enhygromyxa salina SWB005.</title>
        <authorList>
            <person name="Poehlein A."/>
            <person name="Moghaddam J.A."/>
            <person name="Harms H."/>
            <person name="Alanjari M."/>
            <person name="Koenig G.M."/>
            <person name="Daniel R."/>
            <person name="Schaeberle T.F."/>
        </authorList>
    </citation>
    <scope>NUCLEOTIDE SEQUENCE [LARGE SCALE GENOMIC DNA]</scope>
    <source>
        <strain evidence="16 17">SWB005</strain>
    </source>
</reference>
<dbReference type="InterPro" id="IPR001650">
    <property type="entry name" value="Helicase_C-like"/>
</dbReference>
<dbReference type="GO" id="GO:0016887">
    <property type="term" value="F:ATP hydrolysis activity"/>
    <property type="evidence" value="ECO:0007669"/>
    <property type="project" value="RHEA"/>
</dbReference>
<dbReference type="HAMAP" id="MF_00983">
    <property type="entry name" value="PriA"/>
    <property type="match status" value="1"/>
</dbReference>
<dbReference type="Pfam" id="PF18074">
    <property type="entry name" value="PriA_C"/>
    <property type="match status" value="1"/>
</dbReference>
<feature type="compositionally biased region" description="Acidic residues" evidence="13">
    <location>
        <begin position="1"/>
        <end position="12"/>
    </location>
</feature>